<dbReference type="STRING" id="481448.Minf_0194"/>
<protein>
    <submittedName>
        <fullName evidence="1">Uncharacterized protein</fullName>
    </submittedName>
</protein>
<accession>B3DXM0</accession>
<dbReference type="Proteomes" id="UP000009149">
    <property type="component" value="Chromosome"/>
</dbReference>
<dbReference type="AlphaFoldDB" id="B3DXM0"/>
<gene>
    <name evidence="1" type="ordered locus">Minf_0194</name>
</gene>
<dbReference type="KEGG" id="min:Minf_0194"/>
<evidence type="ECO:0000313" key="1">
    <source>
        <dbReference type="EMBL" id="ACD82254.1"/>
    </source>
</evidence>
<dbReference type="EMBL" id="CP000975">
    <property type="protein sequence ID" value="ACD82254.1"/>
    <property type="molecule type" value="Genomic_DNA"/>
</dbReference>
<dbReference type="HOGENOM" id="CLU_3272632_0_0_0"/>
<organism evidence="1 2">
    <name type="scientific">Methylacidiphilum infernorum (isolate V4)</name>
    <name type="common">Methylokorus infernorum (strain V4)</name>
    <dbReference type="NCBI Taxonomy" id="481448"/>
    <lineage>
        <taxon>Bacteria</taxon>
        <taxon>Pseudomonadati</taxon>
        <taxon>Verrucomicrobiota</taxon>
        <taxon>Methylacidiphilae</taxon>
        <taxon>Methylacidiphilales</taxon>
        <taxon>Methylacidiphilaceae</taxon>
        <taxon>Methylacidiphilum (ex Ratnadevi et al. 2023)</taxon>
    </lineage>
</organism>
<name>B3DXM0_METI4</name>
<proteinExistence type="predicted"/>
<reference evidence="1 2" key="1">
    <citation type="journal article" date="2008" name="Biol. Direct">
        <title>Complete genome sequence of the extremely acidophilic methanotroph isolate V4, Methylacidiphilum infernorum, a representative of the bacterial phylum Verrucomicrobia.</title>
        <authorList>
            <person name="Hou S."/>
            <person name="Makarova K.S."/>
            <person name="Saw J.H."/>
            <person name="Senin P."/>
            <person name="Ly B.V."/>
            <person name="Zhou Z."/>
            <person name="Ren Y."/>
            <person name="Wang J."/>
            <person name="Galperin M.Y."/>
            <person name="Omelchenko M.V."/>
            <person name="Wolf Y.I."/>
            <person name="Yutin N."/>
            <person name="Koonin E.V."/>
            <person name="Stott M.B."/>
            <person name="Mountain B.W."/>
            <person name="Crowe M.A."/>
            <person name="Smirnova A.V."/>
            <person name="Dunfield P.F."/>
            <person name="Feng L."/>
            <person name="Wang L."/>
            <person name="Alam M."/>
        </authorList>
    </citation>
    <scope>NUCLEOTIDE SEQUENCE [LARGE SCALE GENOMIC DNA]</scope>
    <source>
        <strain evidence="2">Isolate V4</strain>
    </source>
</reference>
<evidence type="ECO:0000313" key="2">
    <source>
        <dbReference type="Proteomes" id="UP000009149"/>
    </source>
</evidence>
<sequence length="41" mass="4620">MTKTLLRSSPLFFSSLFKIIGSELFSFKGSKLNISYKNAMS</sequence>